<organism evidence="9">
    <name type="scientific">bioreactor metagenome</name>
    <dbReference type="NCBI Taxonomy" id="1076179"/>
    <lineage>
        <taxon>unclassified sequences</taxon>
        <taxon>metagenomes</taxon>
        <taxon>ecological metagenomes</taxon>
    </lineage>
</organism>
<protein>
    <submittedName>
        <fullName evidence="9">Ribose import permease protein RbsC</fullName>
    </submittedName>
</protein>
<evidence type="ECO:0000256" key="7">
    <source>
        <dbReference type="ARBA" id="ARBA00023136"/>
    </source>
</evidence>
<dbReference type="PANTHER" id="PTHR32196:SF21">
    <property type="entry name" value="ABC TRANSPORTER PERMEASE PROTEIN YPHD-RELATED"/>
    <property type="match status" value="1"/>
</dbReference>
<feature type="transmembrane region" description="Helical" evidence="8">
    <location>
        <begin position="15"/>
        <end position="32"/>
    </location>
</feature>
<comment type="caution">
    <text evidence="9">The sequence shown here is derived from an EMBL/GenBank/DDBJ whole genome shotgun (WGS) entry which is preliminary data.</text>
</comment>
<keyword evidence="3" id="KW-1003">Cell membrane</keyword>
<gene>
    <name evidence="9" type="primary">rbsC_58</name>
    <name evidence="9" type="ORF">SDC9_133688</name>
</gene>
<keyword evidence="4" id="KW-0997">Cell inner membrane</keyword>
<feature type="transmembrane region" description="Helical" evidence="8">
    <location>
        <begin position="133"/>
        <end position="152"/>
    </location>
</feature>
<evidence type="ECO:0000256" key="6">
    <source>
        <dbReference type="ARBA" id="ARBA00022989"/>
    </source>
</evidence>
<dbReference type="EMBL" id="VSSQ01034594">
    <property type="protein sequence ID" value="MPM86598.1"/>
    <property type="molecule type" value="Genomic_DNA"/>
</dbReference>
<keyword evidence="5 8" id="KW-0812">Transmembrane</keyword>
<feature type="transmembrane region" description="Helical" evidence="8">
    <location>
        <begin position="255"/>
        <end position="271"/>
    </location>
</feature>
<evidence type="ECO:0000256" key="5">
    <source>
        <dbReference type="ARBA" id="ARBA00022692"/>
    </source>
</evidence>
<evidence type="ECO:0000256" key="3">
    <source>
        <dbReference type="ARBA" id="ARBA00022475"/>
    </source>
</evidence>
<keyword evidence="2" id="KW-0813">Transport</keyword>
<evidence type="ECO:0000256" key="1">
    <source>
        <dbReference type="ARBA" id="ARBA00004651"/>
    </source>
</evidence>
<evidence type="ECO:0000256" key="2">
    <source>
        <dbReference type="ARBA" id="ARBA00022448"/>
    </source>
</evidence>
<feature type="transmembrane region" description="Helical" evidence="8">
    <location>
        <begin position="104"/>
        <end position="126"/>
    </location>
</feature>
<reference evidence="9" key="1">
    <citation type="submission" date="2019-08" db="EMBL/GenBank/DDBJ databases">
        <authorList>
            <person name="Kucharzyk K."/>
            <person name="Murdoch R.W."/>
            <person name="Higgins S."/>
            <person name="Loffler F."/>
        </authorList>
    </citation>
    <scope>NUCLEOTIDE SEQUENCE</scope>
</reference>
<dbReference type="InterPro" id="IPR001851">
    <property type="entry name" value="ABC_transp_permease"/>
</dbReference>
<dbReference type="GO" id="GO:0005886">
    <property type="term" value="C:plasma membrane"/>
    <property type="evidence" value="ECO:0007669"/>
    <property type="project" value="UniProtKB-SubCell"/>
</dbReference>
<keyword evidence="7 8" id="KW-0472">Membrane</keyword>
<feature type="transmembrane region" description="Helical" evidence="8">
    <location>
        <begin position="303"/>
        <end position="323"/>
    </location>
</feature>
<feature type="transmembrane region" description="Helical" evidence="8">
    <location>
        <begin position="53"/>
        <end position="84"/>
    </location>
</feature>
<comment type="subcellular location">
    <subcellularLocation>
        <location evidence="1">Cell membrane</location>
        <topology evidence="1">Multi-pass membrane protein</topology>
    </subcellularLocation>
</comment>
<proteinExistence type="predicted"/>
<keyword evidence="6 8" id="KW-1133">Transmembrane helix</keyword>
<evidence type="ECO:0000313" key="9">
    <source>
        <dbReference type="EMBL" id="MPM86598.1"/>
    </source>
</evidence>
<evidence type="ECO:0000256" key="8">
    <source>
        <dbReference type="SAM" id="Phobius"/>
    </source>
</evidence>
<dbReference type="AlphaFoldDB" id="A0A645DC65"/>
<accession>A0A645DC65</accession>
<sequence>MNKKQYFTRMRESEFFSLLITIVAIFLFMFLLNGSKFLSYRNLSTMMYQMPTIGFMAIGMLISELTGGINLSIVAAANFNGIVIHVMLKALTYSNTANANNGQVIIALLIGLSACILIGFINGLLIAKLRIPALLVTLGMSTFLQGLSILITRGYTLSGFPEQITWFGVGELLGIPVSIILFIVVVILLHFVLDRTVYGKQLYMTGANPEAARFSNVNTDKVIIIEYMLSALLSFFASMVMIGQMNSVKADYYESYVLIAVLATFLGGVSPNGGFGKLFGTVMASIILQLISTGLNLKRFDPYLVTAIWGSIIIVVLFGREISNKIIHMRKGRAR</sequence>
<dbReference type="GO" id="GO:0022857">
    <property type="term" value="F:transmembrane transporter activity"/>
    <property type="evidence" value="ECO:0007669"/>
    <property type="project" value="InterPro"/>
</dbReference>
<feature type="transmembrane region" description="Helical" evidence="8">
    <location>
        <begin position="222"/>
        <end position="243"/>
    </location>
</feature>
<dbReference type="PANTHER" id="PTHR32196">
    <property type="entry name" value="ABC TRANSPORTER PERMEASE PROTEIN YPHD-RELATED-RELATED"/>
    <property type="match status" value="1"/>
</dbReference>
<dbReference type="Pfam" id="PF02653">
    <property type="entry name" value="BPD_transp_2"/>
    <property type="match status" value="1"/>
</dbReference>
<feature type="transmembrane region" description="Helical" evidence="8">
    <location>
        <begin position="278"/>
        <end position="297"/>
    </location>
</feature>
<dbReference type="CDD" id="cd06579">
    <property type="entry name" value="TM_PBP1_transp_AraH_like"/>
    <property type="match status" value="1"/>
</dbReference>
<feature type="transmembrane region" description="Helical" evidence="8">
    <location>
        <begin position="172"/>
        <end position="193"/>
    </location>
</feature>
<name>A0A645DC65_9ZZZZ</name>
<evidence type="ECO:0000256" key="4">
    <source>
        <dbReference type="ARBA" id="ARBA00022519"/>
    </source>
</evidence>